<accession>A0A6V7HI11</accession>
<dbReference type="Proteomes" id="UP000752696">
    <property type="component" value="Unassembled WGS sequence"/>
</dbReference>
<organism evidence="2 3">
    <name type="scientific">Heterotrigona itama</name>
    <dbReference type="NCBI Taxonomy" id="395501"/>
    <lineage>
        <taxon>Eukaryota</taxon>
        <taxon>Metazoa</taxon>
        <taxon>Ecdysozoa</taxon>
        <taxon>Arthropoda</taxon>
        <taxon>Hexapoda</taxon>
        <taxon>Insecta</taxon>
        <taxon>Pterygota</taxon>
        <taxon>Neoptera</taxon>
        <taxon>Endopterygota</taxon>
        <taxon>Hymenoptera</taxon>
        <taxon>Apocrita</taxon>
        <taxon>Aculeata</taxon>
        <taxon>Apoidea</taxon>
        <taxon>Anthophila</taxon>
        <taxon>Apidae</taxon>
        <taxon>Heterotrigona</taxon>
    </lineage>
</organism>
<feature type="region of interest" description="Disordered" evidence="1">
    <location>
        <begin position="13"/>
        <end position="59"/>
    </location>
</feature>
<comment type="caution">
    <text evidence="2">The sequence shown here is derived from an EMBL/GenBank/DDBJ whole genome shotgun (WGS) entry which is preliminary data.</text>
</comment>
<keyword evidence="3" id="KW-1185">Reference proteome</keyword>
<evidence type="ECO:0000313" key="2">
    <source>
        <dbReference type="EMBL" id="CAD1480043.1"/>
    </source>
</evidence>
<gene>
    <name evidence="2" type="ORF">MHI_LOCUS894477</name>
</gene>
<evidence type="ECO:0000256" key="1">
    <source>
        <dbReference type="SAM" id="MobiDB-lite"/>
    </source>
</evidence>
<protein>
    <submittedName>
        <fullName evidence="2">Uncharacterized protein</fullName>
    </submittedName>
</protein>
<feature type="non-terminal residue" evidence="2">
    <location>
        <position position="1"/>
    </location>
</feature>
<dbReference type="EMBL" id="CAJDYZ010011781">
    <property type="protein sequence ID" value="CAD1480043.1"/>
    <property type="molecule type" value="Genomic_DNA"/>
</dbReference>
<evidence type="ECO:0000313" key="3">
    <source>
        <dbReference type="Proteomes" id="UP000752696"/>
    </source>
</evidence>
<dbReference type="AlphaFoldDB" id="A0A6V7HI11"/>
<proteinExistence type="predicted"/>
<name>A0A6V7HI11_9HYME</name>
<sequence length="59" mass="6766">REEAAMKSNVLMARPSGNNYDYSHDHSHHAHHGDHTVIGDVTVPRLPFKGSRSIREKYR</sequence>
<reference evidence="2" key="1">
    <citation type="submission" date="2020-07" db="EMBL/GenBank/DDBJ databases">
        <authorList>
            <person name="Nazaruddin N."/>
        </authorList>
    </citation>
    <scope>NUCLEOTIDE SEQUENCE</scope>
</reference>